<sequence>MGSATGYGGRTLSMNSRAHPWMERLREGLTIGILSTPFLITGLATLQVGFLSNEHAHLIEKALLIRDRGRVEWIGFAYPPLPALMLLIHPSPTTATALASLLGGLLAWSVWKRLEILSFPAWIRAGLLLSAIATPTSLFLATQRLGMICALLLFFWSWRLYLAFTRHGRTDAAFLSALLIGFSFYASFYAPAFAIAFALSTPLFTRLHGIRHGIAILLVMLFPSALSVGAWMYLAWLFTGAPLGFLYEPGSSLLAALRPEEAFLSPAPMGREILERLISTPLYIGTGLLIARRQPRRLPAYLIPLALNLIAWNLGWAFPRELSLSLWILFALSGIPARTPRRWGLPLLLLALLQIPAGWFATRQGEMERWWTVVFEKHSPEMETVEREIATYLRSQTCSSVLTDDRHAYRIIAMAGTACPFILPPDPIFDLAVSQPARFAAYVLVPDTEDGFPTPLETRYRQRPPTGFRLEITWPGWKLYRRVSPDE</sequence>
<feature type="transmembrane region" description="Helical" evidence="1">
    <location>
        <begin position="213"/>
        <end position="238"/>
    </location>
</feature>
<feature type="transmembrane region" description="Helical" evidence="1">
    <location>
        <begin position="123"/>
        <end position="156"/>
    </location>
</feature>
<feature type="transmembrane region" description="Helical" evidence="1">
    <location>
        <begin position="298"/>
        <end position="318"/>
    </location>
</feature>
<dbReference type="RefSeq" id="WP_143597466.1">
    <property type="nucleotide sequence ID" value="NZ_FYEK01000003.1"/>
</dbReference>
<dbReference type="OrthoDB" id="164064at2"/>
<organism evidence="2 3">
    <name type="scientific">Thermoflexus hugenholtzii JAD2</name>
    <dbReference type="NCBI Taxonomy" id="877466"/>
    <lineage>
        <taxon>Bacteria</taxon>
        <taxon>Bacillati</taxon>
        <taxon>Chloroflexota</taxon>
        <taxon>Thermoflexia</taxon>
        <taxon>Thermoflexales</taxon>
        <taxon>Thermoflexaceae</taxon>
        <taxon>Thermoflexus</taxon>
    </lineage>
</organism>
<keyword evidence="1" id="KW-1133">Transmembrane helix</keyword>
<keyword evidence="1" id="KW-0472">Membrane</keyword>
<reference evidence="3" key="1">
    <citation type="submission" date="2017-06" db="EMBL/GenBank/DDBJ databases">
        <authorList>
            <person name="Varghese N."/>
            <person name="Submissions S."/>
        </authorList>
    </citation>
    <scope>NUCLEOTIDE SEQUENCE [LARGE SCALE GENOMIC DNA]</scope>
    <source>
        <strain evidence="3">JAD2</strain>
    </source>
</reference>
<evidence type="ECO:0000256" key="1">
    <source>
        <dbReference type="SAM" id="Phobius"/>
    </source>
</evidence>
<keyword evidence="3" id="KW-1185">Reference proteome</keyword>
<evidence type="ECO:0008006" key="4">
    <source>
        <dbReference type="Google" id="ProtNLM"/>
    </source>
</evidence>
<feature type="transmembrane region" description="Helical" evidence="1">
    <location>
        <begin position="176"/>
        <end position="201"/>
    </location>
</feature>
<evidence type="ECO:0000313" key="2">
    <source>
        <dbReference type="EMBL" id="SNB52078.1"/>
    </source>
</evidence>
<dbReference type="Proteomes" id="UP000197025">
    <property type="component" value="Unassembled WGS sequence"/>
</dbReference>
<protein>
    <recommendedName>
        <fullName evidence="4">Dolichyl-phosphate-mannose-protein mannosyltransferase</fullName>
    </recommendedName>
</protein>
<keyword evidence="1" id="KW-0812">Transmembrane</keyword>
<feature type="transmembrane region" description="Helical" evidence="1">
    <location>
        <begin position="94"/>
        <end position="111"/>
    </location>
</feature>
<proteinExistence type="predicted"/>
<evidence type="ECO:0000313" key="3">
    <source>
        <dbReference type="Proteomes" id="UP000197025"/>
    </source>
</evidence>
<gene>
    <name evidence="2" type="ORF">SAMN02746019_00022440</name>
</gene>
<dbReference type="EMBL" id="FYEK01000003">
    <property type="protein sequence ID" value="SNB52078.1"/>
    <property type="molecule type" value="Genomic_DNA"/>
</dbReference>
<accession>A0A212PYP5</accession>
<name>A0A212PYP5_9CHLR</name>
<dbReference type="AlphaFoldDB" id="A0A212PYP5"/>
<dbReference type="InParanoid" id="A0A212PYP5"/>
<feature type="transmembrane region" description="Helical" evidence="1">
    <location>
        <begin position="29"/>
        <end position="51"/>
    </location>
</feature>